<evidence type="ECO:0008006" key="4">
    <source>
        <dbReference type="Google" id="ProtNLM"/>
    </source>
</evidence>
<protein>
    <recommendedName>
        <fullName evidence="4">Site-specific recombinase</fullName>
    </recommendedName>
</protein>
<keyword evidence="1" id="KW-0472">Membrane</keyword>
<gene>
    <name evidence="2" type="ORF">METEAL_30700</name>
</gene>
<dbReference type="EMBL" id="AP027080">
    <property type="protein sequence ID" value="BDU73896.1"/>
    <property type="molecule type" value="Genomic_DNA"/>
</dbReference>
<name>A0AA48K9U8_9BACT</name>
<evidence type="ECO:0000313" key="2">
    <source>
        <dbReference type="EMBL" id="BDU73896.1"/>
    </source>
</evidence>
<accession>A0AA48K9U8</accession>
<dbReference type="RefSeq" id="WP_316412563.1">
    <property type="nucleotide sequence ID" value="NZ_AP027080.1"/>
</dbReference>
<reference evidence="3" key="1">
    <citation type="journal article" date="2023" name="Int. J. Syst. Evol. Microbiol.">
        <title>Mesoterricola silvestris gen. nov., sp. nov., Mesoterricola sediminis sp. nov., Geothrix oryzae sp. nov., Geothrix edaphica sp. nov., Geothrix rubra sp. nov., and Geothrix limicola sp. nov., six novel members of Acidobacteriota isolated from soils.</title>
        <authorList>
            <person name="Itoh H."/>
            <person name="Sugisawa Y."/>
            <person name="Mise K."/>
            <person name="Xu Z."/>
            <person name="Kuniyasu M."/>
            <person name="Ushijima N."/>
            <person name="Kawano K."/>
            <person name="Kobayashi E."/>
            <person name="Shiratori Y."/>
            <person name="Masuda Y."/>
            <person name="Senoo K."/>
        </authorList>
    </citation>
    <scope>NUCLEOTIDE SEQUENCE [LARGE SCALE GENOMIC DNA]</scope>
    <source>
        <strain evidence="3">W79</strain>
    </source>
</reference>
<dbReference type="InterPro" id="IPR011385">
    <property type="entry name" value="Site-sp_rcmbase"/>
</dbReference>
<evidence type="ECO:0000256" key="1">
    <source>
        <dbReference type="SAM" id="Phobius"/>
    </source>
</evidence>
<feature type="transmembrane region" description="Helical" evidence="1">
    <location>
        <begin position="560"/>
        <end position="583"/>
    </location>
</feature>
<feature type="transmembrane region" description="Helical" evidence="1">
    <location>
        <begin position="510"/>
        <end position="532"/>
    </location>
</feature>
<proteinExistence type="predicted"/>
<dbReference type="Proteomes" id="UP001238179">
    <property type="component" value="Chromosome"/>
</dbReference>
<feature type="transmembrane region" description="Helical" evidence="1">
    <location>
        <begin position="405"/>
        <end position="423"/>
    </location>
</feature>
<dbReference type="Pfam" id="PF10136">
    <property type="entry name" value="SpecificRecomb"/>
    <property type="match status" value="1"/>
</dbReference>
<feature type="transmembrane region" description="Helical" evidence="1">
    <location>
        <begin position="443"/>
        <end position="469"/>
    </location>
</feature>
<organism evidence="2 3">
    <name type="scientific">Mesoterricola silvestris</name>
    <dbReference type="NCBI Taxonomy" id="2927979"/>
    <lineage>
        <taxon>Bacteria</taxon>
        <taxon>Pseudomonadati</taxon>
        <taxon>Acidobacteriota</taxon>
        <taxon>Holophagae</taxon>
        <taxon>Holophagales</taxon>
        <taxon>Holophagaceae</taxon>
        <taxon>Mesoterricola</taxon>
    </lineage>
</organism>
<keyword evidence="1" id="KW-0812">Transmembrane</keyword>
<feature type="transmembrane region" description="Helical" evidence="1">
    <location>
        <begin position="327"/>
        <end position="349"/>
    </location>
</feature>
<keyword evidence="1" id="KW-1133">Transmembrane helix</keyword>
<dbReference type="KEGG" id="msil:METEAL_30700"/>
<sequence length="617" mass="66481">MASILLTKVLAAPGADEAWFEGLLRWVLDGDPKGGLTSERFRRLQELQEHLDLRPFGAGWKARIQAVWGHTSAVGLLADAGLPTHGSFLREAVELLVDRFVPSLDPENDLSALLHRLELDEADADWLEALPAGDGLWDELLAVPAEARWDAVQLLAHRAAALGLARDLLGLGPQERELDSPFARLPEAAAVLRGGGDPGWTGLLEDCRRRLARAHEHLESHGTSSELVYRLDLLEAHVERCGRLVDVIQGRLGGRAFAADLIRRKARARRLGTLVKGSLRHMARKVVEHTGRTGEHYIAESRGEWVSTFWSAAGGGALTAFTAFFKYALAAAAVAPLVGGLGFAANYTLSFVAMQFLGLTLASKQPAMTAASLAGALEDSRSRDGLRALVAGITRSQAMATAGNVLVTIPVTAVLALAWMRVLGRPFVDPATAAHSLHGLHPFLSWTIPFAILTGVLLWMSSLAAGWAANWSAYRRLPEAVAGHRRLRNWLGPAGAEALGRGVGRHFSGVVGYVALGMLLGFLPVAFAFAGLRVEVRHVTLNAASLALCAVQDAPRWTDIAWGLASIVLIGICNFGVSFHLALRTAMKARGVTGFRELSWLGREFLKSPWTFLGPPR</sequence>
<evidence type="ECO:0000313" key="3">
    <source>
        <dbReference type="Proteomes" id="UP001238179"/>
    </source>
</evidence>
<keyword evidence="3" id="KW-1185">Reference proteome</keyword>
<dbReference type="AlphaFoldDB" id="A0AA48K9U8"/>